<gene>
    <name evidence="11" type="ORF">GYA55_11955</name>
</gene>
<comment type="similarity">
    <text evidence="8">Belongs to the glycosyltransferase 2 family. GtrB subfamily.</text>
</comment>
<feature type="domain" description="Glycosyltransferase 2-like" evidence="10">
    <location>
        <begin position="20"/>
        <end position="183"/>
    </location>
</feature>
<proteinExistence type="inferred from homology"/>
<comment type="subcellular location">
    <subcellularLocation>
        <location evidence="1">Cell membrane</location>
        <topology evidence="1">Multi-pass membrane protein</topology>
    </subcellularLocation>
</comment>
<evidence type="ECO:0000256" key="4">
    <source>
        <dbReference type="ARBA" id="ARBA00022679"/>
    </source>
</evidence>
<accession>A0A7X9IK94</accession>
<dbReference type="GO" id="GO:0016757">
    <property type="term" value="F:glycosyltransferase activity"/>
    <property type="evidence" value="ECO:0007669"/>
    <property type="project" value="UniProtKB-KW"/>
</dbReference>
<organism evidence="11 12">
    <name type="scientific">SAR324 cluster bacterium</name>
    <dbReference type="NCBI Taxonomy" id="2024889"/>
    <lineage>
        <taxon>Bacteria</taxon>
        <taxon>Deltaproteobacteria</taxon>
        <taxon>SAR324 cluster</taxon>
    </lineage>
</organism>
<dbReference type="FunFam" id="3.90.550.10:FF:000079">
    <property type="entry name" value="Probable glycosyl transferase"/>
    <property type="match status" value="1"/>
</dbReference>
<evidence type="ECO:0000256" key="3">
    <source>
        <dbReference type="ARBA" id="ARBA00022676"/>
    </source>
</evidence>
<dbReference type="CDD" id="cd04187">
    <property type="entry name" value="DPM1_like_bac"/>
    <property type="match status" value="1"/>
</dbReference>
<keyword evidence="6 9" id="KW-1133">Transmembrane helix</keyword>
<dbReference type="Proteomes" id="UP000524246">
    <property type="component" value="Unassembled WGS sequence"/>
</dbReference>
<dbReference type="InterPro" id="IPR050256">
    <property type="entry name" value="Glycosyltransferase_2"/>
</dbReference>
<keyword evidence="4 11" id="KW-0808">Transferase</keyword>
<dbReference type="Pfam" id="PF00535">
    <property type="entry name" value="Glycos_transf_2"/>
    <property type="match status" value="1"/>
</dbReference>
<dbReference type="SUPFAM" id="SSF53448">
    <property type="entry name" value="Nucleotide-diphospho-sugar transferases"/>
    <property type="match status" value="1"/>
</dbReference>
<evidence type="ECO:0000256" key="7">
    <source>
        <dbReference type="ARBA" id="ARBA00023136"/>
    </source>
</evidence>
<dbReference type="PANTHER" id="PTHR48090:SF1">
    <property type="entry name" value="PROPHAGE BACTOPRENOL GLUCOSYL TRANSFERASE HOMOLOG"/>
    <property type="match status" value="1"/>
</dbReference>
<dbReference type="InterPro" id="IPR029044">
    <property type="entry name" value="Nucleotide-diphossugar_trans"/>
</dbReference>
<evidence type="ECO:0000313" key="11">
    <source>
        <dbReference type="EMBL" id="NMC63868.1"/>
    </source>
</evidence>
<protein>
    <submittedName>
        <fullName evidence="11">Glycosyltransferase family 2 protein</fullName>
    </submittedName>
</protein>
<evidence type="ECO:0000256" key="6">
    <source>
        <dbReference type="ARBA" id="ARBA00022989"/>
    </source>
</evidence>
<keyword evidence="3" id="KW-0328">Glycosyltransferase</keyword>
<dbReference type="EMBL" id="JAAZON010000545">
    <property type="protein sequence ID" value="NMC63868.1"/>
    <property type="molecule type" value="Genomic_DNA"/>
</dbReference>
<keyword evidence="5 9" id="KW-0812">Transmembrane</keyword>
<dbReference type="PANTHER" id="PTHR48090">
    <property type="entry name" value="UNDECAPRENYL-PHOSPHATE 4-DEOXY-4-FORMAMIDO-L-ARABINOSE TRANSFERASE-RELATED"/>
    <property type="match status" value="1"/>
</dbReference>
<dbReference type="GO" id="GO:0005886">
    <property type="term" value="C:plasma membrane"/>
    <property type="evidence" value="ECO:0007669"/>
    <property type="project" value="UniProtKB-SubCell"/>
</dbReference>
<name>A0A7X9IK94_9DELT</name>
<keyword evidence="2" id="KW-1003">Cell membrane</keyword>
<keyword evidence="7 9" id="KW-0472">Membrane</keyword>
<evidence type="ECO:0000256" key="1">
    <source>
        <dbReference type="ARBA" id="ARBA00004651"/>
    </source>
</evidence>
<dbReference type="InterPro" id="IPR001173">
    <property type="entry name" value="Glyco_trans_2-like"/>
</dbReference>
<feature type="transmembrane region" description="Helical" evidence="9">
    <location>
        <begin position="244"/>
        <end position="266"/>
    </location>
</feature>
<evidence type="ECO:0000256" key="8">
    <source>
        <dbReference type="ARBA" id="ARBA00038152"/>
    </source>
</evidence>
<feature type="transmembrane region" description="Helical" evidence="9">
    <location>
        <begin position="278"/>
        <end position="301"/>
    </location>
</feature>
<dbReference type="AlphaFoldDB" id="A0A7X9IK94"/>
<evidence type="ECO:0000256" key="5">
    <source>
        <dbReference type="ARBA" id="ARBA00022692"/>
    </source>
</evidence>
<reference evidence="11 12" key="1">
    <citation type="journal article" date="2020" name="Biotechnol. Biofuels">
        <title>New insights from the biogas microbiome by comprehensive genome-resolved metagenomics of nearly 1600 species originating from multiple anaerobic digesters.</title>
        <authorList>
            <person name="Campanaro S."/>
            <person name="Treu L."/>
            <person name="Rodriguez-R L.M."/>
            <person name="Kovalovszki A."/>
            <person name="Ziels R.M."/>
            <person name="Maus I."/>
            <person name="Zhu X."/>
            <person name="Kougias P.G."/>
            <person name="Basile A."/>
            <person name="Luo G."/>
            <person name="Schluter A."/>
            <person name="Konstantinidis K.T."/>
            <person name="Angelidaki I."/>
        </authorList>
    </citation>
    <scope>NUCLEOTIDE SEQUENCE [LARGE SCALE GENOMIC DNA]</scope>
    <source>
        <strain evidence="11">AS27yjCOA_65</strain>
    </source>
</reference>
<evidence type="ECO:0000313" key="12">
    <source>
        <dbReference type="Proteomes" id="UP000524246"/>
    </source>
</evidence>
<dbReference type="Gene3D" id="3.90.550.10">
    <property type="entry name" value="Spore Coat Polysaccharide Biosynthesis Protein SpsA, Chain A"/>
    <property type="match status" value="1"/>
</dbReference>
<evidence type="ECO:0000256" key="9">
    <source>
        <dbReference type="SAM" id="Phobius"/>
    </source>
</evidence>
<sequence>MDAQQIPGLERRSEAPKSISVVVPCYNEEEVLDELLKRLKGVLEVISIPYEIILVDDGSRDRTWDLMQAHQSNDRNVKIIRLSRNYGHQIALTCGLDQAKGEVILIIDADLQDPPELLGDMLKKWSEGYDVVYGQRTRRQGESFMKRLLAFGFYRIISTITKTNIPRDTGDFRLLDRRALDALLSLREKHRFVRGMVSWIGFHQTPILYERPERFAGETKYPVRKSLVLAFDAITSFSYAPLHLASYMGAGVSIFAFAYIVLVIILKFMDINLPGYTSMMASILLLGGIQLMVLGIMGEYIGRIFEQGQKRPLYFIEKIKGEPLSEMKVEDKA</sequence>
<evidence type="ECO:0000259" key="10">
    <source>
        <dbReference type="Pfam" id="PF00535"/>
    </source>
</evidence>
<comment type="caution">
    <text evidence="11">The sequence shown here is derived from an EMBL/GenBank/DDBJ whole genome shotgun (WGS) entry which is preliminary data.</text>
</comment>
<evidence type="ECO:0000256" key="2">
    <source>
        <dbReference type="ARBA" id="ARBA00022475"/>
    </source>
</evidence>